<keyword evidence="7" id="KW-0723">Serine/threonine-protein kinase</keyword>
<dbReference type="OrthoDB" id="9801841at2"/>
<keyword evidence="1" id="KW-0808">Transferase</keyword>
<dbReference type="Pfam" id="PF13424">
    <property type="entry name" value="TPR_12"/>
    <property type="match status" value="1"/>
</dbReference>
<name>A0A4U5JJF1_9GAMM</name>
<reference evidence="7 8" key="1">
    <citation type="submission" date="2019-04" db="EMBL/GenBank/DDBJ databases">
        <title>Reference strain of H23.</title>
        <authorList>
            <person name="Luo X."/>
        </authorList>
    </citation>
    <scope>NUCLEOTIDE SEQUENCE [LARGE SCALE GENOMIC DNA]</scope>
    <source>
        <strain evidence="7 8">H23</strain>
    </source>
</reference>
<evidence type="ECO:0000256" key="4">
    <source>
        <dbReference type="ARBA" id="ARBA00022840"/>
    </source>
</evidence>
<dbReference type="AlphaFoldDB" id="A0A4U5JJF1"/>
<keyword evidence="4 5" id="KW-0067">ATP-binding</keyword>
<dbReference type="SUPFAM" id="SSF48452">
    <property type="entry name" value="TPR-like"/>
    <property type="match status" value="2"/>
</dbReference>
<sequence>MSAPSLEQRALALFDEFVELEPADCARRLQALRAQDPALHAELAAMLAMDRIGDAALDRHPASLLAAALPDDDHEDDALLGRRIGPWRIVGIVGRGGMGAVYRGERDDGGFQQQAAIKLIRLGLDHPDLRRRFLRERQILARLRHPNIATLLDGGVTDLGAPYFAMELIEGAPIDRWCDERALDLRARVRLLLQVCGAVQHAHQNLTVHRDLKPGNILVAGEGQAKLLDFGIAKLLESDADAATRDRPLTPEFAAPEQLRGDAVTTATDVYALGLVTCALLAGRTPQRGDAREAESLARVAERIGAAQAQARGLTPRQLAAALRGDMAAIVHRCLEPDPARRYASAEALAADLRAWLDGMPVAARRAGRGYALRKFAARHRWSVAAGCVAMLGICAALGVALWQAREAREQAQLALQAQRRSEAALKRSNATSRLLFDLFSIGGGARPHDRLPSTEEVLEDAIRQVPLRFKNDPRTQADFLAELRDAFALRGRASVDLAARVLRLREAERRQQPVAYAIAQGKLAHSLSMDGRDREAAPLFAAATASLQHLAPDSLALANLYSDRRMFDRRTQGRPVALRDADRAWSILSRHPDAPAEDKFQALYELTLAHSEGQDLALALAYAEQAAALGAATFGRDDLDVAMAEILRARVLEKLGRYGEAETAWKRVAERYGRQGGKPNVYALTAWTALEKLYTLQGRYAEALQARDAADGLRTTAADAEMSDFSKIRGQVERSKILIAMGRYDDADALLREAFAGFGRFEQRMPSEPGLLLLALEQRIRLRCLRTSSDAQSDLKRGFEIVGPRPLPRAAASLHGLAGLCALQAGDAERAVAQLDRSLAIALPQGEDPHVSERLLWRGRAFAALGRPTQAQADWREARRKLQALNLSAHPLMKALDAALGPG</sequence>
<keyword evidence="8" id="KW-1185">Reference proteome</keyword>
<dbReference type="GO" id="GO:0004674">
    <property type="term" value="F:protein serine/threonine kinase activity"/>
    <property type="evidence" value="ECO:0007669"/>
    <property type="project" value="UniProtKB-KW"/>
</dbReference>
<evidence type="ECO:0000256" key="1">
    <source>
        <dbReference type="ARBA" id="ARBA00022679"/>
    </source>
</evidence>
<protein>
    <submittedName>
        <fullName evidence="7">Serine/threonine protein kinase</fullName>
    </submittedName>
</protein>
<dbReference type="RefSeq" id="WP_137267886.1">
    <property type="nucleotide sequence ID" value="NZ_SZUA01000003.1"/>
</dbReference>
<keyword evidence="3 7" id="KW-0418">Kinase</keyword>
<proteinExistence type="predicted"/>
<dbReference type="CDD" id="cd14014">
    <property type="entry name" value="STKc_PknB_like"/>
    <property type="match status" value="1"/>
</dbReference>
<feature type="binding site" evidence="5">
    <location>
        <position position="118"/>
    </location>
    <ligand>
        <name>ATP</name>
        <dbReference type="ChEBI" id="CHEBI:30616"/>
    </ligand>
</feature>
<comment type="caution">
    <text evidence="7">The sequence shown here is derived from an EMBL/GenBank/DDBJ whole genome shotgun (WGS) entry which is preliminary data.</text>
</comment>
<dbReference type="Gene3D" id="1.10.510.10">
    <property type="entry name" value="Transferase(Phosphotransferase) domain 1"/>
    <property type="match status" value="1"/>
</dbReference>
<dbReference type="PROSITE" id="PS50011">
    <property type="entry name" value="PROTEIN_KINASE_DOM"/>
    <property type="match status" value="1"/>
</dbReference>
<evidence type="ECO:0000313" key="8">
    <source>
        <dbReference type="Proteomes" id="UP000308707"/>
    </source>
</evidence>
<accession>A0A4U5JJF1</accession>
<evidence type="ECO:0000256" key="2">
    <source>
        <dbReference type="ARBA" id="ARBA00022741"/>
    </source>
</evidence>
<dbReference type="Proteomes" id="UP000308707">
    <property type="component" value="Unassembled WGS sequence"/>
</dbReference>
<dbReference type="Pfam" id="PF00069">
    <property type="entry name" value="Pkinase"/>
    <property type="match status" value="1"/>
</dbReference>
<dbReference type="SMART" id="SM00220">
    <property type="entry name" value="S_TKc"/>
    <property type="match status" value="1"/>
</dbReference>
<dbReference type="Gene3D" id="1.25.40.10">
    <property type="entry name" value="Tetratricopeptide repeat domain"/>
    <property type="match status" value="2"/>
</dbReference>
<evidence type="ECO:0000259" key="6">
    <source>
        <dbReference type="PROSITE" id="PS50011"/>
    </source>
</evidence>
<evidence type="ECO:0000256" key="5">
    <source>
        <dbReference type="PROSITE-ProRule" id="PRU10141"/>
    </source>
</evidence>
<dbReference type="Gene3D" id="3.30.200.20">
    <property type="entry name" value="Phosphorylase Kinase, domain 1"/>
    <property type="match status" value="1"/>
</dbReference>
<dbReference type="EMBL" id="SZUA01000003">
    <property type="protein sequence ID" value="TKR29484.1"/>
    <property type="molecule type" value="Genomic_DNA"/>
</dbReference>
<dbReference type="InterPro" id="IPR011990">
    <property type="entry name" value="TPR-like_helical_dom_sf"/>
</dbReference>
<evidence type="ECO:0000313" key="7">
    <source>
        <dbReference type="EMBL" id="TKR29484.1"/>
    </source>
</evidence>
<organism evidence="7 8">
    <name type="scientific">Luteimonas gilva</name>
    <dbReference type="NCBI Taxonomy" id="2572684"/>
    <lineage>
        <taxon>Bacteria</taxon>
        <taxon>Pseudomonadati</taxon>
        <taxon>Pseudomonadota</taxon>
        <taxon>Gammaproteobacteria</taxon>
        <taxon>Lysobacterales</taxon>
        <taxon>Lysobacteraceae</taxon>
        <taxon>Luteimonas</taxon>
    </lineage>
</organism>
<dbReference type="InterPro" id="IPR011009">
    <property type="entry name" value="Kinase-like_dom_sf"/>
</dbReference>
<evidence type="ECO:0000256" key="3">
    <source>
        <dbReference type="ARBA" id="ARBA00022777"/>
    </source>
</evidence>
<dbReference type="InterPro" id="IPR000719">
    <property type="entry name" value="Prot_kinase_dom"/>
</dbReference>
<feature type="domain" description="Protein kinase" evidence="6">
    <location>
        <begin position="87"/>
        <end position="357"/>
    </location>
</feature>
<dbReference type="PANTHER" id="PTHR43289">
    <property type="entry name" value="MITOGEN-ACTIVATED PROTEIN KINASE KINASE KINASE 20-RELATED"/>
    <property type="match status" value="1"/>
</dbReference>
<gene>
    <name evidence="7" type="ORF">FCE95_15185</name>
</gene>
<keyword evidence="2 5" id="KW-0547">Nucleotide-binding</keyword>
<dbReference type="InterPro" id="IPR017441">
    <property type="entry name" value="Protein_kinase_ATP_BS"/>
</dbReference>
<dbReference type="PANTHER" id="PTHR43289:SF34">
    <property type="entry name" value="SERINE_THREONINE-PROTEIN KINASE YBDM-RELATED"/>
    <property type="match status" value="1"/>
</dbReference>
<dbReference type="SUPFAM" id="SSF56112">
    <property type="entry name" value="Protein kinase-like (PK-like)"/>
    <property type="match status" value="1"/>
</dbReference>
<dbReference type="GO" id="GO:0005524">
    <property type="term" value="F:ATP binding"/>
    <property type="evidence" value="ECO:0007669"/>
    <property type="project" value="UniProtKB-UniRule"/>
</dbReference>
<dbReference type="PROSITE" id="PS00107">
    <property type="entry name" value="PROTEIN_KINASE_ATP"/>
    <property type="match status" value="1"/>
</dbReference>